<protein>
    <submittedName>
        <fullName evidence="2">Uncharacterized protein</fullName>
    </submittedName>
</protein>
<feature type="region of interest" description="Disordered" evidence="1">
    <location>
        <begin position="1111"/>
        <end position="1342"/>
    </location>
</feature>
<feature type="region of interest" description="Disordered" evidence="1">
    <location>
        <begin position="844"/>
        <end position="883"/>
    </location>
</feature>
<feature type="compositionally biased region" description="Low complexity" evidence="1">
    <location>
        <begin position="1296"/>
        <end position="1305"/>
    </location>
</feature>
<feature type="compositionally biased region" description="Polar residues" evidence="1">
    <location>
        <begin position="1637"/>
        <end position="1648"/>
    </location>
</feature>
<feature type="compositionally biased region" description="Basic residues" evidence="1">
    <location>
        <begin position="333"/>
        <end position="344"/>
    </location>
</feature>
<accession>M2YT69</accession>
<dbReference type="GeneID" id="19333530"/>
<feature type="region of interest" description="Disordered" evidence="1">
    <location>
        <begin position="1599"/>
        <end position="1649"/>
    </location>
</feature>
<keyword evidence="3" id="KW-1185">Reference proteome</keyword>
<feature type="compositionally biased region" description="Polar residues" evidence="1">
    <location>
        <begin position="1279"/>
        <end position="1288"/>
    </location>
</feature>
<organism evidence="2 3">
    <name type="scientific">Pseudocercospora fijiensis (strain CIRAD86)</name>
    <name type="common">Black leaf streak disease fungus</name>
    <name type="synonym">Mycosphaerella fijiensis</name>
    <dbReference type="NCBI Taxonomy" id="383855"/>
    <lineage>
        <taxon>Eukaryota</taxon>
        <taxon>Fungi</taxon>
        <taxon>Dikarya</taxon>
        <taxon>Ascomycota</taxon>
        <taxon>Pezizomycotina</taxon>
        <taxon>Dothideomycetes</taxon>
        <taxon>Dothideomycetidae</taxon>
        <taxon>Mycosphaerellales</taxon>
        <taxon>Mycosphaerellaceae</taxon>
        <taxon>Pseudocercospora</taxon>
    </lineage>
</organism>
<feature type="region of interest" description="Disordered" evidence="1">
    <location>
        <begin position="384"/>
        <end position="423"/>
    </location>
</feature>
<feature type="compositionally biased region" description="Acidic residues" evidence="1">
    <location>
        <begin position="847"/>
        <end position="859"/>
    </location>
</feature>
<name>M2YT69_PSEFD</name>
<feature type="region of interest" description="Disordered" evidence="1">
    <location>
        <begin position="523"/>
        <end position="578"/>
    </location>
</feature>
<dbReference type="OrthoDB" id="3650078at2759"/>
<feature type="compositionally biased region" description="Low complexity" evidence="1">
    <location>
        <begin position="297"/>
        <end position="311"/>
    </location>
</feature>
<dbReference type="Proteomes" id="UP000016932">
    <property type="component" value="Unassembled WGS sequence"/>
</dbReference>
<feature type="compositionally biased region" description="Acidic residues" evidence="1">
    <location>
        <begin position="1125"/>
        <end position="1141"/>
    </location>
</feature>
<evidence type="ECO:0000256" key="1">
    <source>
        <dbReference type="SAM" id="MobiDB-lite"/>
    </source>
</evidence>
<dbReference type="HOGENOM" id="CLU_233946_0_0_1"/>
<evidence type="ECO:0000313" key="3">
    <source>
        <dbReference type="Proteomes" id="UP000016932"/>
    </source>
</evidence>
<dbReference type="RefSeq" id="XP_007928283.1">
    <property type="nucleotide sequence ID" value="XM_007930092.1"/>
</dbReference>
<feature type="compositionally biased region" description="Basic and acidic residues" evidence="1">
    <location>
        <begin position="315"/>
        <end position="332"/>
    </location>
</feature>
<dbReference type="VEuPathDB" id="FungiDB:MYCFIDRAFT_176292"/>
<feature type="compositionally biased region" description="Polar residues" evidence="1">
    <location>
        <begin position="1315"/>
        <end position="1337"/>
    </location>
</feature>
<feature type="region of interest" description="Disordered" evidence="1">
    <location>
        <begin position="1711"/>
        <end position="1755"/>
    </location>
</feature>
<proteinExistence type="predicted"/>
<reference evidence="2 3" key="1">
    <citation type="journal article" date="2012" name="PLoS Pathog.">
        <title>Diverse lifestyles and strategies of plant pathogenesis encoded in the genomes of eighteen Dothideomycetes fungi.</title>
        <authorList>
            <person name="Ohm R.A."/>
            <person name="Feau N."/>
            <person name="Henrissat B."/>
            <person name="Schoch C.L."/>
            <person name="Horwitz B.A."/>
            <person name="Barry K.W."/>
            <person name="Condon B.J."/>
            <person name="Copeland A.C."/>
            <person name="Dhillon B."/>
            <person name="Glaser F."/>
            <person name="Hesse C.N."/>
            <person name="Kosti I."/>
            <person name="LaButti K."/>
            <person name="Lindquist E.A."/>
            <person name="Lucas S."/>
            <person name="Salamov A.A."/>
            <person name="Bradshaw R.E."/>
            <person name="Ciuffetti L."/>
            <person name="Hamelin R.C."/>
            <person name="Kema G.H.J."/>
            <person name="Lawrence C."/>
            <person name="Scott J.A."/>
            <person name="Spatafora J.W."/>
            <person name="Turgeon B.G."/>
            <person name="de Wit P.J.G.M."/>
            <person name="Zhong S."/>
            <person name="Goodwin S.B."/>
            <person name="Grigoriev I.V."/>
        </authorList>
    </citation>
    <scope>NUCLEOTIDE SEQUENCE [LARGE SCALE GENOMIC DNA]</scope>
    <source>
        <strain evidence="2 3">CIRAD86</strain>
    </source>
</reference>
<evidence type="ECO:0000313" key="2">
    <source>
        <dbReference type="EMBL" id="EME80940.1"/>
    </source>
</evidence>
<dbReference type="KEGG" id="pfj:MYCFIDRAFT_176292"/>
<feature type="compositionally biased region" description="Polar residues" evidence="1">
    <location>
        <begin position="1615"/>
        <end position="1628"/>
    </location>
</feature>
<sequence length="1999" mass="221009">MRSTMSSAEHGANVALKIMLDLLTSMRPWSLQVFSATCWPVDEEKTNSLHSAVRARPFVSRHASQTWSGKCCLGMIREDFTCWHFTGSLQVKAYLCHSLEIPPLATRNDTLTGLLKQLSSSQPFLIKKHSFFTGADINIYHPLYPSITHCTSCTADLTERFLALLFVTPPSYLESFKMGFLDRFTNLYHDDGELDLVDEEAWFAERAPQLPAHVDDDKYDDELDQYLVESEEEFDASVNEEGAEDDNLGDLLLAELEREDDEDAAEGDLDALLLAELEGDVQQDLSQRYLLAGEARSVSTSSTQRPSSKSGSLKRKAEHELDASEKDDTEVHKGRKIKALKKSPRMPAGTPITSSAEAPPQFDLDGLFANGNLSLSEHASKPDAIDPILHNGSYNPTCSKPAPEAQQSKAPLPYQTPEDTGLDRLSDAGMAQAVRSSSFERQYSNEEKRAFLRRKTGQSLYKLKKEDLEAEIRKWYHHSYEPYLAANRPYEERKAKRRAKLAARKASGNYQSTLNVDGKTVIVLDDDDDDDDSAPPALSEEEHERVRQALRGSFGKNGKHSSRFSNAPAAGRASQASHPIGISITDASIPVASKPKQRRKKKDVVKVDAITDEGERAELQRAQMAIMDPMHSLEGLAEQIQWKHSTIAQVMLRARLHATMEQQREERRVKYEHIHLQNALVPEILRHVPNSSLLPPSTTTQTCDITQLSFERKHTPHCRRVRITFSKVANITLNAPTTHNSPLLAYTAPRLSQAIRRYICSHKTPAVKAKAQNLTLRPLTCCEDPGKSVTIRKALCASRREAVLGHSSDGPDTPFLLHGLLSHLPPAELESFSATVTLMLMGKAPSSEDEPAVTTEEEAVPTKTPASTTPSLRSEREPFGYQDLSGPPLGGTLLYCLIEEPTRILHLRSVHGKITVKVDGYASLQGSNRERDSRAVLVADQLGQLSVGDVINEEASDDSISHFRDLVPPAHDTQEAFAYGPQVDAVLQTLTYDSFQQNEDENGLREITYEDVKLKTDGLAVADAVRRHVKKFNKSFDDSFYDTLRPMIRHTLEEEITADNMKSTFEPFSAFENDADESKRIELNGLLWQHQAPKLARRLQAKWREVAALAAGLQDDQPQKPTADTETEPAADGPSESDTESSEQTANDPNRTKELADMTTASDSASQPARPEVPFQPSYDLPEQSGRPTSHGDKDTPSPHKSDNDNASSSKAAGAMRATHQSHKNKRKAQEEPLADGEVHSQSTPLRPTKFHKTGLNHFAGAPHVGPGDDHYQAPVPVATQSSEQASPVVQARGIASSSRASSASDGTYGESRRTGNASTLRATSESSHTSDGTASDKSYGDSHDLYKGNANWDAYRYPTGTKVPMNKDVQEHYQAGTLQNKLVHENPMGMVYWLKIHARIHRDAMMSSPDETARLVLDYLQRLERFEDNYYGPGIPLSLPAGTVAQQVSAPPSGGHVSGQSNIPQGHQQFGPTLPNAPNMSTPTLQDIVRWVKARTPVQFQPPMLKNNLKNFVKDVLGEQFRRDITKPQLTTKIFNNQTVLDALRQAGLQVPNAHGQQIQQVQALPNSGGSSLATQALGAQDFNGRNAWNAQDYYQQSQLPPQSSRGVGPAPSSRATKPVASNSGGSMVSRAGVQKVQTQARTSSFQRDPHGLYHAYMHQQGYANAEVSGIAQNINGGINHAVAHALPSQFENGRAKNVRHVLQAQQKTYYNQPSRPEAIDGDASQGQPARATQPVDPAALSQWNRTKHGDPTKADTFARRGRAAAPMSVTNGALKSTSAGVSKDRRKKTVDAERVASPQRASQLARARASVADLAGFDLQQHAPPRAYGGAASFGAPAAPGPNFPREQLMQNLQRDQTQFGSDDTIDLEQDEELYDQNFSNPHVLDPQLFQPFTDNTTWHGPHRKLRRRLLSSSLPFRVLIIPVHATHALLEPSTEWCHSIHRHKRQQNLPIMKISPLLICTQPAGSANFHFEMEEIRMQDDERRRRSWKQRCFGKA</sequence>
<feature type="compositionally biased region" description="Low complexity" evidence="1">
    <location>
        <begin position="1205"/>
        <end position="1215"/>
    </location>
</feature>
<dbReference type="EMBL" id="KB446560">
    <property type="protein sequence ID" value="EME80940.1"/>
    <property type="molecule type" value="Genomic_DNA"/>
</dbReference>
<feature type="region of interest" description="Disordered" evidence="1">
    <location>
        <begin position="294"/>
        <end position="359"/>
    </location>
</feature>
<gene>
    <name evidence="2" type="ORF">MYCFIDRAFT_176292</name>
</gene>
<feature type="region of interest" description="Disordered" evidence="1">
    <location>
        <begin position="1777"/>
        <end position="1803"/>
    </location>
</feature>
<feature type="compositionally biased region" description="Basic and acidic residues" evidence="1">
    <location>
        <begin position="1190"/>
        <end position="1204"/>
    </location>
</feature>
<feature type="compositionally biased region" description="Acidic residues" evidence="1">
    <location>
        <begin position="524"/>
        <end position="533"/>
    </location>
</feature>